<comment type="catalytic activity">
    <reaction evidence="9">
        <text>L-threonyl-[protein] + ATP = O-phospho-L-threonyl-[protein] + ADP + H(+)</text>
        <dbReference type="Rhea" id="RHEA:46608"/>
        <dbReference type="Rhea" id="RHEA-COMP:11060"/>
        <dbReference type="Rhea" id="RHEA-COMP:11605"/>
        <dbReference type="ChEBI" id="CHEBI:15378"/>
        <dbReference type="ChEBI" id="CHEBI:30013"/>
        <dbReference type="ChEBI" id="CHEBI:30616"/>
        <dbReference type="ChEBI" id="CHEBI:61977"/>
        <dbReference type="ChEBI" id="CHEBI:456216"/>
        <dbReference type="EC" id="2.7.11.22"/>
    </reaction>
</comment>
<dbReference type="PANTHER" id="PTHR24056:SF246">
    <property type="entry name" value="ECDYSONE-INDUCED PROTEIN 63E, ISOFORM N"/>
    <property type="match status" value="1"/>
</dbReference>
<comment type="caution">
    <text evidence="13">The sequence shown here is derived from an EMBL/GenBank/DDBJ whole genome shotgun (WGS) entry which is preliminary data.</text>
</comment>
<feature type="binding site" evidence="11">
    <location>
        <position position="261"/>
    </location>
    <ligand>
        <name>ATP</name>
        <dbReference type="ChEBI" id="CHEBI:30616"/>
    </ligand>
</feature>
<gene>
    <name evidence="13" type="ORF">CLODIP_2_CD06273</name>
</gene>
<keyword evidence="8 11" id="KW-0067">ATP-binding</keyword>
<evidence type="ECO:0000256" key="9">
    <source>
        <dbReference type="ARBA" id="ARBA00047811"/>
    </source>
</evidence>
<keyword evidence="14" id="KW-1185">Reference proteome</keyword>
<name>A0A8S1CY95_9INSE</name>
<evidence type="ECO:0000256" key="4">
    <source>
        <dbReference type="ARBA" id="ARBA00022553"/>
    </source>
</evidence>
<keyword evidence="6 11" id="KW-0547">Nucleotide-binding</keyword>
<evidence type="ECO:0000256" key="11">
    <source>
        <dbReference type="PROSITE-ProRule" id="PRU10141"/>
    </source>
</evidence>
<evidence type="ECO:0000313" key="14">
    <source>
        <dbReference type="Proteomes" id="UP000494165"/>
    </source>
</evidence>
<comment type="similarity">
    <text evidence="1">Belongs to the protein kinase superfamily. CMGC Ser/Thr protein kinase family. CDC2/CDKX subfamily.</text>
</comment>
<dbReference type="Pfam" id="PF00069">
    <property type="entry name" value="Pkinase"/>
    <property type="match status" value="1"/>
</dbReference>
<dbReference type="GO" id="GO:0005737">
    <property type="term" value="C:cytoplasm"/>
    <property type="evidence" value="ECO:0007669"/>
    <property type="project" value="TreeGrafter"/>
</dbReference>
<evidence type="ECO:0000256" key="3">
    <source>
        <dbReference type="ARBA" id="ARBA00022527"/>
    </source>
</evidence>
<dbReference type="EC" id="2.7.11.22" evidence="2"/>
<dbReference type="FunFam" id="1.10.510.10:FF:000061">
    <property type="entry name" value="Putative cyclin-dependent kinase 17"/>
    <property type="match status" value="1"/>
</dbReference>
<evidence type="ECO:0000256" key="10">
    <source>
        <dbReference type="ARBA" id="ARBA00048367"/>
    </source>
</evidence>
<dbReference type="Gene3D" id="1.10.510.10">
    <property type="entry name" value="Transferase(Phosphotransferase) domain 1"/>
    <property type="match status" value="1"/>
</dbReference>
<evidence type="ECO:0000256" key="8">
    <source>
        <dbReference type="ARBA" id="ARBA00022840"/>
    </source>
</evidence>
<evidence type="ECO:0000259" key="12">
    <source>
        <dbReference type="PROSITE" id="PS50011"/>
    </source>
</evidence>
<dbReference type="GO" id="GO:0004693">
    <property type="term" value="F:cyclin-dependent protein serine/threonine kinase activity"/>
    <property type="evidence" value="ECO:0007669"/>
    <property type="project" value="UniProtKB-EC"/>
</dbReference>
<dbReference type="InterPro" id="IPR050108">
    <property type="entry name" value="CDK"/>
</dbReference>
<keyword evidence="3" id="KW-0723">Serine/threonine-protein kinase</keyword>
<dbReference type="Gene3D" id="3.30.200.20">
    <property type="entry name" value="Phosphorylase Kinase, domain 1"/>
    <property type="match status" value="1"/>
</dbReference>
<dbReference type="CDD" id="cd07844">
    <property type="entry name" value="STKc_PCTAIRE_like"/>
    <property type="match status" value="1"/>
</dbReference>
<organism evidence="13 14">
    <name type="scientific">Cloeon dipterum</name>
    <dbReference type="NCBI Taxonomy" id="197152"/>
    <lineage>
        <taxon>Eukaryota</taxon>
        <taxon>Metazoa</taxon>
        <taxon>Ecdysozoa</taxon>
        <taxon>Arthropoda</taxon>
        <taxon>Hexapoda</taxon>
        <taxon>Insecta</taxon>
        <taxon>Pterygota</taxon>
        <taxon>Palaeoptera</taxon>
        <taxon>Ephemeroptera</taxon>
        <taxon>Pisciforma</taxon>
        <taxon>Baetidae</taxon>
        <taxon>Cloeon</taxon>
    </lineage>
</organism>
<evidence type="ECO:0000256" key="2">
    <source>
        <dbReference type="ARBA" id="ARBA00012425"/>
    </source>
</evidence>
<evidence type="ECO:0000256" key="6">
    <source>
        <dbReference type="ARBA" id="ARBA00022741"/>
    </source>
</evidence>
<dbReference type="SMART" id="SM00220">
    <property type="entry name" value="S_TKc"/>
    <property type="match status" value="1"/>
</dbReference>
<dbReference type="GO" id="GO:0005524">
    <property type="term" value="F:ATP binding"/>
    <property type="evidence" value="ECO:0007669"/>
    <property type="project" value="UniProtKB-UniRule"/>
</dbReference>
<protein>
    <recommendedName>
        <fullName evidence="2">cyclin-dependent kinase</fullName>
        <ecNumber evidence="2">2.7.11.22</ecNumber>
    </recommendedName>
</protein>
<evidence type="ECO:0000256" key="7">
    <source>
        <dbReference type="ARBA" id="ARBA00022777"/>
    </source>
</evidence>
<keyword evidence="4" id="KW-0597">Phosphoprotein</keyword>
<dbReference type="InterPro" id="IPR008271">
    <property type="entry name" value="Ser/Thr_kinase_AS"/>
</dbReference>
<evidence type="ECO:0000256" key="5">
    <source>
        <dbReference type="ARBA" id="ARBA00022679"/>
    </source>
</evidence>
<accession>A0A8S1CY95</accession>
<dbReference type="PROSITE" id="PS50011">
    <property type="entry name" value="PROTEIN_KINASE_DOM"/>
    <property type="match status" value="1"/>
</dbReference>
<dbReference type="InterPro" id="IPR000719">
    <property type="entry name" value="Prot_kinase_dom"/>
</dbReference>
<keyword evidence="7" id="KW-0418">Kinase</keyword>
<dbReference type="InterPro" id="IPR017441">
    <property type="entry name" value="Protein_kinase_ATP_BS"/>
</dbReference>
<sequence length="560" mass="63554">MAYIGRVVLLLPPVGKVSDGAKNKNSRSNMAAEWAVVNANLKTGWRRCCQREVASAWRRSAKMSLKKIRRRLSQTFRFSIESSLSELAEHLAIEENNVDAKDNGNGVCLRSQKISNLGEYNPKLSLSHSRILDSYHMHHGVVHENARFGSDGESEEASGASDDIITPVKLRPKSRRYSEQDINKRLSLPVDLHLPESFVAKQNVSPTIEGPLSRASRRQSLSEIGFGRMETYTKLDRLGQGTYATVFKGRSRLTDNLVALKEIRLEHEEGAPCTAIREVSLLKELRHANIVTLHDIVHTEKSLTLVFEYLEKDLKQYMDDCGNILTMNNVKIFLYQLLRGLAYCHRRRILHRDLKPQNLLINEKGELKLADFGLARAKSVPTKTYSNEVVTLWYRPPDVLLGTTEYSTPIDMWGVGCIFYEMACGRPLFPGATVEEELELIFRCLGVPTESSWSGLSQYLETHGPPKMSKNPEPLMSRAPRLDHDGIDLLTKFLCYEAKNRISAAEAMKHPYFRSLGPNIHKLPDIVSIFTLPGIQLSKDPSYRAYGIVKIKRRRMFLRF</sequence>
<reference evidence="13 14" key="1">
    <citation type="submission" date="2020-04" db="EMBL/GenBank/DDBJ databases">
        <authorList>
            <person name="Alioto T."/>
            <person name="Alioto T."/>
            <person name="Gomez Garrido J."/>
        </authorList>
    </citation>
    <scope>NUCLEOTIDE SEQUENCE [LARGE SCALE GENOMIC DNA]</scope>
</reference>
<dbReference type="SUPFAM" id="SSF56112">
    <property type="entry name" value="Protein kinase-like (PK-like)"/>
    <property type="match status" value="1"/>
</dbReference>
<dbReference type="InterPro" id="IPR011009">
    <property type="entry name" value="Kinase-like_dom_sf"/>
</dbReference>
<dbReference type="FunFam" id="3.30.200.20:FF:000007">
    <property type="entry name" value="Cyclin-dependent kinase 14, putative"/>
    <property type="match status" value="1"/>
</dbReference>
<dbReference type="GO" id="GO:0005634">
    <property type="term" value="C:nucleus"/>
    <property type="evidence" value="ECO:0007669"/>
    <property type="project" value="TreeGrafter"/>
</dbReference>
<dbReference type="Proteomes" id="UP000494165">
    <property type="component" value="Unassembled WGS sequence"/>
</dbReference>
<evidence type="ECO:0000313" key="13">
    <source>
        <dbReference type="EMBL" id="CAB3372791.1"/>
    </source>
</evidence>
<proteinExistence type="inferred from homology"/>
<dbReference type="OrthoDB" id="1732493at2759"/>
<dbReference type="PROSITE" id="PS00107">
    <property type="entry name" value="PROTEIN_KINASE_ATP"/>
    <property type="match status" value="1"/>
</dbReference>
<keyword evidence="5" id="KW-0808">Transferase</keyword>
<dbReference type="PANTHER" id="PTHR24056">
    <property type="entry name" value="CELL DIVISION PROTEIN KINASE"/>
    <property type="match status" value="1"/>
</dbReference>
<dbReference type="PROSITE" id="PS00108">
    <property type="entry name" value="PROTEIN_KINASE_ST"/>
    <property type="match status" value="1"/>
</dbReference>
<feature type="domain" description="Protein kinase" evidence="12">
    <location>
        <begin position="232"/>
        <end position="513"/>
    </location>
</feature>
<dbReference type="AlphaFoldDB" id="A0A8S1CY95"/>
<evidence type="ECO:0000256" key="1">
    <source>
        <dbReference type="ARBA" id="ARBA00006485"/>
    </source>
</evidence>
<dbReference type="EMBL" id="CADEPI010000076">
    <property type="protein sequence ID" value="CAB3372791.1"/>
    <property type="molecule type" value="Genomic_DNA"/>
</dbReference>
<comment type="catalytic activity">
    <reaction evidence="10">
        <text>L-seryl-[protein] + ATP = O-phospho-L-seryl-[protein] + ADP + H(+)</text>
        <dbReference type="Rhea" id="RHEA:17989"/>
        <dbReference type="Rhea" id="RHEA-COMP:9863"/>
        <dbReference type="Rhea" id="RHEA-COMP:11604"/>
        <dbReference type="ChEBI" id="CHEBI:15378"/>
        <dbReference type="ChEBI" id="CHEBI:29999"/>
        <dbReference type="ChEBI" id="CHEBI:30616"/>
        <dbReference type="ChEBI" id="CHEBI:83421"/>
        <dbReference type="ChEBI" id="CHEBI:456216"/>
        <dbReference type="EC" id="2.7.11.22"/>
    </reaction>
</comment>